<dbReference type="AlphaFoldDB" id="A0A0A9BTR0"/>
<keyword evidence="1" id="KW-0472">Membrane</keyword>
<dbReference type="EMBL" id="GBRH01231204">
    <property type="protein sequence ID" value="JAD66691.1"/>
    <property type="molecule type" value="Transcribed_RNA"/>
</dbReference>
<sequence length="83" mass="9947">MYKNWRISSYLISDSFTWLHTMVDMQRTSKGLSSLLPCQLSHNFFHFVVFLFIVHMAIYYLRSFMFDTGVCWLVSFVTQIAYK</sequence>
<feature type="transmembrane region" description="Helical" evidence="1">
    <location>
        <begin position="44"/>
        <end position="61"/>
    </location>
</feature>
<accession>A0A0A9BTR0</accession>
<proteinExistence type="predicted"/>
<name>A0A0A9BTR0_ARUDO</name>
<reference evidence="2" key="2">
    <citation type="journal article" date="2015" name="Data Brief">
        <title>Shoot transcriptome of the giant reed, Arundo donax.</title>
        <authorList>
            <person name="Barrero R.A."/>
            <person name="Guerrero F.D."/>
            <person name="Moolhuijzen P."/>
            <person name="Goolsby J.A."/>
            <person name="Tidwell J."/>
            <person name="Bellgard S.E."/>
            <person name="Bellgard M.I."/>
        </authorList>
    </citation>
    <scope>NUCLEOTIDE SEQUENCE</scope>
    <source>
        <tissue evidence="2">Shoot tissue taken approximately 20 cm above the soil surface</tissue>
    </source>
</reference>
<protein>
    <submittedName>
        <fullName evidence="2">Uncharacterized protein</fullName>
    </submittedName>
</protein>
<organism evidence="2">
    <name type="scientific">Arundo donax</name>
    <name type="common">Giant reed</name>
    <name type="synonym">Donax arundinaceus</name>
    <dbReference type="NCBI Taxonomy" id="35708"/>
    <lineage>
        <taxon>Eukaryota</taxon>
        <taxon>Viridiplantae</taxon>
        <taxon>Streptophyta</taxon>
        <taxon>Embryophyta</taxon>
        <taxon>Tracheophyta</taxon>
        <taxon>Spermatophyta</taxon>
        <taxon>Magnoliopsida</taxon>
        <taxon>Liliopsida</taxon>
        <taxon>Poales</taxon>
        <taxon>Poaceae</taxon>
        <taxon>PACMAD clade</taxon>
        <taxon>Arundinoideae</taxon>
        <taxon>Arundineae</taxon>
        <taxon>Arundo</taxon>
    </lineage>
</organism>
<keyword evidence="1" id="KW-0812">Transmembrane</keyword>
<evidence type="ECO:0000313" key="2">
    <source>
        <dbReference type="EMBL" id="JAD66691.1"/>
    </source>
</evidence>
<keyword evidence="1" id="KW-1133">Transmembrane helix</keyword>
<reference evidence="2" key="1">
    <citation type="submission" date="2014-09" db="EMBL/GenBank/DDBJ databases">
        <authorList>
            <person name="Magalhaes I.L.F."/>
            <person name="Oliveira U."/>
            <person name="Santos F.R."/>
            <person name="Vidigal T.H.D.A."/>
            <person name="Brescovit A.D."/>
            <person name="Santos A.J."/>
        </authorList>
    </citation>
    <scope>NUCLEOTIDE SEQUENCE</scope>
    <source>
        <tissue evidence="2">Shoot tissue taken approximately 20 cm above the soil surface</tissue>
    </source>
</reference>
<evidence type="ECO:0000256" key="1">
    <source>
        <dbReference type="SAM" id="Phobius"/>
    </source>
</evidence>